<dbReference type="SUPFAM" id="SSF51126">
    <property type="entry name" value="Pectin lyase-like"/>
    <property type="match status" value="1"/>
</dbReference>
<dbReference type="AlphaFoldDB" id="A0A4R8LEL1"/>
<dbReference type="GO" id="GO:0016829">
    <property type="term" value="F:lyase activity"/>
    <property type="evidence" value="ECO:0007669"/>
    <property type="project" value="UniProtKB-KW"/>
</dbReference>
<feature type="chain" id="PRO_5020294828" evidence="1">
    <location>
        <begin position="39"/>
        <end position="705"/>
    </location>
</feature>
<keyword evidence="3" id="KW-0456">Lyase</keyword>
<dbReference type="Proteomes" id="UP000295509">
    <property type="component" value="Unassembled WGS sequence"/>
</dbReference>
<organism evidence="3 4">
    <name type="scientific">Paraburkholderia rhizosphaerae</name>
    <dbReference type="NCBI Taxonomy" id="480658"/>
    <lineage>
        <taxon>Bacteria</taxon>
        <taxon>Pseudomonadati</taxon>
        <taxon>Pseudomonadota</taxon>
        <taxon>Betaproteobacteria</taxon>
        <taxon>Burkholderiales</taxon>
        <taxon>Burkholderiaceae</taxon>
        <taxon>Paraburkholderia</taxon>
    </lineage>
</organism>
<dbReference type="InterPro" id="IPR012334">
    <property type="entry name" value="Pectin_lyas_fold"/>
</dbReference>
<evidence type="ECO:0000259" key="2">
    <source>
        <dbReference type="Pfam" id="PF13229"/>
    </source>
</evidence>
<dbReference type="InterPro" id="IPR039448">
    <property type="entry name" value="Beta_helix"/>
</dbReference>
<dbReference type="InterPro" id="IPR006626">
    <property type="entry name" value="PbH1"/>
</dbReference>
<gene>
    <name evidence="3" type="ORF">BX592_12473</name>
</gene>
<proteinExistence type="predicted"/>
<evidence type="ECO:0000313" key="3">
    <source>
        <dbReference type="EMBL" id="TDY40560.1"/>
    </source>
</evidence>
<dbReference type="SMART" id="SM00710">
    <property type="entry name" value="PbH1"/>
    <property type="match status" value="8"/>
</dbReference>
<evidence type="ECO:0000256" key="1">
    <source>
        <dbReference type="SAM" id="SignalP"/>
    </source>
</evidence>
<protein>
    <submittedName>
        <fullName evidence="3">Parallel beta helix pectate lyase-like protein</fullName>
    </submittedName>
</protein>
<name>A0A4R8LEL1_9BURK</name>
<dbReference type="InterPro" id="IPR011050">
    <property type="entry name" value="Pectin_lyase_fold/virulence"/>
</dbReference>
<sequence length="705" mass="74163">MTFILSFRRALTRCQARVSDAPLFSFLALILFSAPCAAMDVNLTAAATNARESGQTPASNPITFTSPNLSLRDVLSLLGKNKGLVGSSIDSLNIVLAAGTYRLTAPLVLAPDPTWSSTPITITGPTSGRAIITGGKVLSGFTPVTDAASLARLPSAARGSVVVASLTSNGITDLGKKQRHGYDIAITPAPLEIFFRDAPMTVARWPNTGFAKIQSLPNGPTGLTFTVSGGHTSAWQNEPDLEAMGYWARDWADTTLPVTSVDSSGVLTLQSPAPEFGLLQGQRVIIQNALSELDQPGEYYVDRATARVFLWPPAPMAGGDVQASIVDTLLTVNNAVNLTIRNLSFDIARGDGIDLNGGGNILVQNAILSNTGDRGAFSNAGSSGFDSVILAHTGEGGIVIVNGNRTTLASGNAFVTGSNMHDFARRSHAYRPAINVAGVGARVINNTIYSGPHAAIIFTGNNHVISDNEIYNVVTETADAGAIYTGRDWSARGTVIQDNFIHDIGTTTEPQATVGVYLDDEASGTIIRRNVFSRVNQAVFIGGGRDNIVEDNLFANSSPALYVDSRGLSWQNPDVINPSGIFQTALRAVPYNQPPYSTQYPTLPNILQDHLGAPVGNVFNRNIVINGSEASIDLGAQPFVTLGQLFDASSVVFARAIADADRTTYDDFALSPSSPAIASGFMPSLFGTPAALLAPPIAAASTAQR</sequence>
<feature type="signal peptide" evidence="1">
    <location>
        <begin position="1"/>
        <end position="38"/>
    </location>
</feature>
<reference evidence="3 4" key="1">
    <citation type="submission" date="2019-03" db="EMBL/GenBank/DDBJ databases">
        <title>Genomic Encyclopedia of Type Strains, Phase III (KMG-III): the genomes of soil and plant-associated and newly described type strains.</title>
        <authorList>
            <person name="Whitman W."/>
        </authorList>
    </citation>
    <scope>NUCLEOTIDE SEQUENCE [LARGE SCALE GENOMIC DNA]</scope>
    <source>
        <strain evidence="3 4">LMG 29544</strain>
    </source>
</reference>
<comment type="caution">
    <text evidence="3">The sequence shown here is derived from an EMBL/GenBank/DDBJ whole genome shotgun (WGS) entry which is preliminary data.</text>
</comment>
<dbReference type="PANTHER" id="PTHR36453">
    <property type="entry name" value="SECRETED PROTEIN-RELATED"/>
    <property type="match status" value="1"/>
</dbReference>
<keyword evidence="4" id="KW-1185">Reference proteome</keyword>
<dbReference type="Gene3D" id="2.160.20.10">
    <property type="entry name" value="Single-stranded right-handed beta-helix, Pectin lyase-like"/>
    <property type="match status" value="1"/>
</dbReference>
<dbReference type="EMBL" id="SORE01000024">
    <property type="protein sequence ID" value="TDY40560.1"/>
    <property type="molecule type" value="Genomic_DNA"/>
</dbReference>
<evidence type="ECO:0000313" key="4">
    <source>
        <dbReference type="Proteomes" id="UP000295509"/>
    </source>
</evidence>
<dbReference type="PANTHER" id="PTHR36453:SF1">
    <property type="entry name" value="RIGHT HANDED BETA HELIX DOMAIN-CONTAINING PROTEIN"/>
    <property type="match status" value="1"/>
</dbReference>
<feature type="domain" description="Right handed beta helix" evidence="2">
    <location>
        <begin position="433"/>
        <end position="577"/>
    </location>
</feature>
<keyword evidence="1" id="KW-0732">Signal</keyword>
<dbReference type="OrthoDB" id="227157at2"/>
<accession>A0A4R8LEL1</accession>
<dbReference type="Pfam" id="PF13229">
    <property type="entry name" value="Beta_helix"/>
    <property type="match status" value="1"/>
</dbReference>